<dbReference type="InterPro" id="IPR050951">
    <property type="entry name" value="Retrovirus_Pol_polyprotein"/>
</dbReference>
<evidence type="ECO:0000313" key="3">
    <source>
        <dbReference type="Proteomes" id="UP000663851"/>
    </source>
</evidence>
<dbReference type="SUPFAM" id="SSF53098">
    <property type="entry name" value="Ribonuclease H-like"/>
    <property type="match status" value="1"/>
</dbReference>
<accession>A0A821BGA8</accession>
<proteinExistence type="predicted"/>
<dbReference type="PANTHER" id="PTHR37984">
    <property type="entry name" value="PROTEIN CBG26694"/>
    <property type="match status" value="1"/>
</dbReference>
<dbReference type="GO" id="GO:0003676">
    <property type="term" value="F:nucleic acid binding"/>
    <property type="evidence" value="ECO:0007669"/>
    <property type="project" value="InterPro"/>
</dbReference>
<dbReference type="Proteomes" id="UP000663851">
    <property type="component" value="Unassembled WGS sequence"/>
</dbReference>
<evidence type="ECO:0000259" key="1">
    <source>
        <dbReference type="PROSITE" id="PS50994"/>
    </source>
</evidence>
<feature type="domain" description="Integrase catalytic" evidence="1">
    <location>
        <begin position="1"/>
        <end position="80"/>
    </location>
</feature>
<protein>
    <recommendedName>
        <fullName evidence="1">Integrase catalytic domain-containing protein</fullName>
    </recommendedName>
</protein>
<gene>
    <name evidence="2" type="ORF">HFQ381_LOCUS33208</name>
</gene>
<organism evidence="2 3">
    <name type="scientific">Rotaria socialis</name>
    <dbReference type="NCBI Taxonomy" id="392032"/>
    <lineage>
        <taxon>Eukaryota</taxon>
        <taxon>Metazoa</taxon>
        <taxon>Spiralia</taxon>
        <taxon>Gnathifera</taxon>
        <taxon>Rotifera</taxon>
        <taxon>Eurotatoria</taxon>
        <taxon>Bdelloidea</taxon>
        <taxon>Philodinida</taxon>
        <taxon>Philodinidae</taxon>
        <taxon>Rotaria</taxon>
    </lineage>
</organism>
<comment type="caution">
    <text evidence="2">The sequence shown here is derived from an EMBL/GenBank/DDBJ whole genome shotgun (WGS) entry which is preliminary data.</text>
</comment>
<dbReference type="GO" id="GO:0015074">
    <property type="term" value="P:DNA integration"/>
    <property type="evidence" value="ECO:0007669"/>
    <property type="project" value="InterPro"/>
</dbReference>
<evidence type="ECO:0000313" key="2">
    <source>
        <dbReference type="EMBL" id="CAF4594600.1"/>
    </source>
</evidence>
<dbReference type="InterPro" id="IPR012337">
    <property type="entry name" value="RNaseH-like_sf"/>
</dbReference>
<reference evidence="2" key="1">
    <citation type="submission" date="2021-02" db="EMBL/GenBank/DDBJ databases">
        <authorList>
            <person name="Nowell W R."/>
        </authorList>
    </citation>
    <scope>NUCLEOTIDE SEQUENCE</scope>
</reference>
<dbReference type="InterPro" id="IPR036397">
    <property type="entry name" value="RNaseH_sf"/>
</dbReference>
<dbReference type="Gene3D" id="3.30.420.10">
    <property type="entry name" value="Ribonuclease H-like superfamily/Ribonuclease H"/>
    <property type="match status" value="1"/>
</dbReference>
<dbReference type="EMBL" id="CAJOBO010009777">
    <property type="protein sequence ID" value="CAF4594600.1"/>
    <property type="molecule type" value="Genomic_DNA"/>
</dbReference>
<dbReference type="PROSITE" id="PS50994">
    <property type="entry name" value="INTEGRASE"/>
    <property type="match status" value="1"/>
</dbReference>
<name>A0A821BGA8_9BILA</name>
<sequence>MMTELLKNIGVTHLYSTPYHPMTNGQIGRFNATMDAKIAALSNEKRTNWDEQLPFVTFNYNTSIHTTTGQIPFELMHGRSTTTINYTFTRPRASIKIKSIFININRTSKN</sequence>
<dbReference type="InterPro" id="IPR001584">
    <property type="entry name" value="Integrase_cat-core"/>
</dbReference>
<dbReference type="PANTHER" id="PTHR37984:SF5">
    <property type="entry name" value="PROTEIN NYNRIN-LIKE"/>
    <property type="match status" value="1"/>
</dbReference>
<dbReference type="AlphaFoldDB" id="A0A821BGA8"/>